<organism evidence="1 2">
    <name type="scientific">Lysobacter enzymogenes</name>
    <dbReference type="NCBI Taxonomy" id="69"/>
    <lineage>
        <taxon>Bacteria</taxon>
        <taxon>Pseudomonadati</taxon>
        <taxon>Pseudomonadota</taxon>
        <taxon>Gammaproteobacteria</taxon>
        <taxon>Lysobacterales</taxon>
        <taxon>Lysobacteraceae</taxon>
        <taxon>Lysobacter</taxon>
    </lineage>
</organism>
<dbReference type="Proteomes" id="UP000275910">
    <property type="component" value="Unassembled WGS sequence"/>
</dbReference>
<gene>
    <name evidence="1" type="ORF">D9T17_03315</name>
</gene>
<proteinExistence type="predicted"/>
<dbReference type="AlphaFoldDB" id="A0A3N2RML0"/>
<reference evidence="1 2" key="1">
    <citation type="submission" date="2018-10" db="EMBL/GenBank/DDBJ databases">
        <title>The genome of Lysobacter enzymogenes OH11.</title>
        <authorList>
            <person name="Liu F."/>
            <person name="Zhao Y."/>
            <person name="Qian G."/>
            <person name="Chen Y."/>
            <person name="Xu H."/>
        </authorList>
    </citation>
    <scope>NUCLEOTIDE SEQUENCE [LARGE SCALE GENOMIC DNA]</scope>
    <source>
        <strain evidence="1 2">OH11</strain>
    </source>
</reference>
<dbReference type="EMBL" id="RCTY01000010">
    <property type="protein sequence ID" value="ROU08693.1"/>
    <property type="molecule type" value="Genomic_DNA"/>
</dbReference>
<protein>
    <submittedName>
        <fullName evidence="1">Uncharacterized protein</fullName>
    </submittedName>
</protein>
<sequence>MALAAATPPAAALPPLRADLVDDATLAALNGRYFDAQMLVGLRVDLVSSVATPQQGAAMASGSLLVLRDGAGFSVRSDARSEAAAGVGVGADASAAGASGAESVRVRGIGQVAQIAGDGNRLANLAAIEFVDAAGLAAGAGGFNGRTHSDSGAGALRAQVTFLDGAAAVGVQAPGVSLQQRLDGGLGGIVQSGRIAGDGVAAGNRLQLQIATAPMTPQQGRELGLLQALAGLRGVPR</sequence>
<name>A0A3N2RML0_LYSEN</name>
<evidence type="ECO:0000313" key="2">
    <source>
        <dbReference type="Proteomes" id="UP000275910"/>
    </source>
</evidence>
<evidence type="ECO:0000313" key="1">
    <source>
        <dbReference type="EMBL" id="ROU08693.1"/>
    </source>
</evidence>
<comment type="caution">
    <text evidence="1">The sequence shown here is derived from an EMBL/GenBank/DDBJ whole genome shotgun (WGS) entry which is preliminary data.</text>
</comment>
<accession>A0A3N2RML0</accession>